<organism evidence="1 2">
    <name type="scientific">Ceratocystis lukuohia</name>
    <dbReference type="NCBI Taxonomy" id="2019550"/>
    <lineage>
        <taxon>Eukaryota</taxon>
        <taxon>Fungi</taxon>
        <taxon>Dikarya</taxon>
        <taxon>Ascomycota</taxon>
        <taxon>Pezizomycotina</taxon>
        <taxon>Sordariomycetes</taxon>
        <taxon>Hypocreomycetidae</taxon>
        <taxon>Microascales</taxon>
        <taxon>Ceratocystidaceae</taxon>
        <taxon>Ceratocystis</taxon>
    </lineage>
</organism>
<comment type="caution">
    <text evidence="1">The sequence shown here is derived from an EMBL/GenBank/DDBJ whole genome shotgun (WGS) entry which is preliminary data.</text>
</comment>
<accession>A0ABR4MKJ9</accession>
<dbReference type="Pfam" id="PF09814">
    <property type="entry name" value="HECT_2"/>
    <property type="match status" value="1"/>
</dbReference>
<keyword evidence="2" id="KW-1185">Reference proteome</keyword>
<dbReference type="PANTHER" id="PTHR31531:SF2">
    <property type="entry name" value="E3 UBIQUITIN-PROTEIN LIGASE E3D"/>
    <property type="match status" value="1"/>
</dbReference>
<evidence type="ECO:0000313" key="1">
    <source>
        <dbReference type="EMBL" id="KAL2888802.1"/>
    </source>
</evidence>
<dbReference type="EMBL" id="JABSNW010000003">
    <property type="protein sequence ID" value="KAL2888802.1"/>
    <property type="molecule type" value="Genomic_DNA"/>
</dbReference>
<evidence type="ECO:0000313" key="2">
    <source>
        <dbReference type="Proteomes" id="UP001610728"/>
    </source>
</evidence>
<proteinExistence type="predicted"/>
<name>A0ABR4MKJ9_9PEZI</name>
<sequence length="435" mass="47168">MAASLPSQSQSDSLAIYAELLATLRQISVHIRLPTPADSSTRISLTDGGQRLRVQHGDHTHSLALPAPASAQSPILLPLTAATLSATRLSASWKLPLAHEVAVPHYVHEHQDVPWEARDLQPDAAVRCRACEAVLVSADTVKTWKDLPSENWAEMMEFWHCHKPHVPPQSAGVGVGLGFDKSGDSQKSQDERLAQRAYGANATIAAQKGVGFVDLTSFLFVESDVQTIKFSHSLPSIAPDPLSFTRPPPTPVICGQCGCRIGSHDAHLASIALFKWQVTTTSAVQPPSSNTCLAGSILAAMSRSGYAKSILLPTPRVISSKAENTPLPIPGPGQDTDRLLYLWIMNPNTTYSSSEAGEAVSAIRLMFKTVSKAEADKLLDSVSSDVQEVIWPREAIEDAVRALEKGFSLLPGEARQFQDWKVSLLDKWRRPAQME</sequence>
<reference evidence="1 2" key="1">
    <citation type="submission" date="2020-05" db="EMBL/GenBank/DDBJ databases">
        <title>Ceratocystis lukuohia genome.</title>
        <authorList>
            <person name="Harrington T.C."/>
            <person name="Kim K."/>
            <person name="Mayers C.G."/>
        </authorList>
    </citation>
    <scope>NUCLEOTIDE SEQUENCE [LARGE SCALE GENOMIC DNA]</scope>
    <source>
        <strain evidence="1 2">C4212</strain>
    </source>
</reference>
<protein>
    <submittedName>
        <fullName evidence="1">Ubiquitin-conjugating enzyme E2C-binding protein</fullName>
    </submittedName>
</protein>
<dbReference type="InterPro" id="IPR019193">
    <property type="entry name" value="UBQ-conj_enz_E2-bd_prot"/>
</dbReference>
<dbReference type="PANTHER" id="PTHR31531">
    <property type="entry name" value="E3 UBIQUITIN-PROTEIN LIGASE E3D FAMILY MEMBER"/>
    <property type="match status" value="1"/>
</dbReference>
<dbReference type="Proteomes" id="UP001610728">
    <property type="component" value="Unassembled WGS sequence"/>
</dbReference>
<gene>
    <name evidence="1" type="ORF">HOO65_030303</name>
</gene>
<dbReference type="GeneID" id="98117120"/>
<dbReference type="RefSeq" id="XP_070859982.1">
    <property type="nucleotide sequence ID" value="XM_071002071.1"/>
</dbReference>